<keyword evidence="1" id="KW-0812">Transmembrane</keyword>
<dbReference type="InterPro" id="IPR002656">
    <property type="entry name" value="Acyl_transf_3_dom"/>
</dbReference>
<feature type="transmembrane region" description="Helical" evidence="1">
    <location>
        <begin position="214"/>
        <end position="231"/>
    </location>
</feature>
<organism evidence="3 4">
    <name type="scientific">Uliginosibacterium flavum</name>
    <dbReference type="NCBI Taxonomy" id="1396831"/>
    <lineage>
        <taxon>Bacteria</taxon>
        <taxon>Pseudomonadati</taxon>
        <taxon>Pseudomonadota</taxon>
        <taxon>Betaproteobacteria</taxon>
        <taxon>Rhodocyclales</taxon>
        <taxon>Zoogloeaceae</taxon>
        <taxon>Uliginosibacterium</taxon>
    </lineage>
</organism>
<dbReference type="Proteomes" id="UP001549691">
    <property type="component" value="Unassembled WGS sequence"/>
</dbReference>
<dbReference type="EMBL" id="JBEWZI010000035">
    <property type="protein sequence ID" value="MET7016310.1"/>
    <property type="molecule type" value="Genomic_DNA"/>
</dbReference>
<feature type="transmembrane region" description="Helical" evidence="1">
    <location>
        <begin position="69"/>
        <end position="86"/>
    </location>
</feature>
<sequence>MKNRNVSLDVLKMMMALMVVGIHTRPFYSLDWLDFLTWNGFFRIAVPGFFVLGGYFMKSSTNLFLWSKRLVLLYLFWSFVFFPFYTDFGKRLEFFHIAKMLFIGYYHLWYVVAYVVAGWLVCFCSGFKRVAVNFLCVILFLVGVFVQYFSMFGEGHVSVWLYRNFLFFAFPMMWLGYSGWGESFFSSRKALVIGVGLLIFESSLVRFFGVVSDFDIFMSGFVLAPSVFYGVRNVYVSFSWRGFSLFSSVFYFSHPLFVFLLKPYLGFGWYLFFCVVVCCYVFSSFVMVFKNKFRFIY</sequence>
<feature type="transmembrane region" description="Helical" evidence="1">
    <location>
        <begin position="161"/>
        <end position="178"/>
    </location>
</feature>
<evidence type="ECO:0000256" key="1">
    <source>
        <dbReference type="SAM" id="Phobius"/>
    </source>
</evidence>
<name>A0ABV2TQV2_9RHOO</name>
<protein>
    <submittedName>
        <fullName evidence="3">Acyltransferase family protein</fullName>
    </submittedName>
</protein>
<dbReference type="RefSeq" id="WP_354602768.1">
    <property type="nucleotide sequence ID" value="NZ_JBEWZI010000035.1"/>
</dbReference>
<keyword evidence="1" id="KW-1133">Transmembrane helix</keyword>
<dbReference type="Pfam" id="PF01757">
    <property type="entry name" value="Acyl_transf_3"/>
    <property type="match status" value="1"/>
</dbReference>
<feature type="domain" description="Acyltransferase 3" evidence="2">
    <location>
        <begin position="6"/>
        <end position="283"/>
    </location>
</feature>
<feature type="transmembrane region" description="Helical" evidence="1">
    <location>
        <begin position="40"/>
        <end position="57"/>
    </location>
</feature>
<evidence type="ECO:0000259" key="2">
    <source>
        <dbReference type="Pfam" id="PF01757"/>
    </source>
</evidence>
<reference evidence="3 4" key="1">
    <citation type="submission" date="2024-07" db="EMBL/GenBank/DDBJ databases">
        <title>Uliginosibacterium flavum JJ3220;KACC:17644.</title>
        <authorList>
            <person name="Kim M.K."/>
        </authorList>
    </citation>
    <scope>NUCLEOTIDE SEQUENCE [LARGE SCALE GENOMIC DNA]</scope>
    <source>
        <strain evidence="3 4">KACC:17644</strain>
    </source>
</reference>
<feature type="transmembrane region" description="Helical" evidence="1">
    <location>
        <begin position="130"/>
        <end position="149"/>
    </location>
</feature>
<proteinExistence type="predicted"/>
<evidence type="ECO:0000313" key="4">
    <source>
        <dbReference type="Proteomes" id="UP001549691"/>
    </source>
</evidence>
<evidence type="ECO:0000313" key="3">
    <source>
        <dbReference type="EMBL" id="MET7016310.1"/>
    </source>
</evidence>
<keyword evidence="4" id="KW-1185">Reference proteome</keyword>
<dbReference type="GO" id="GO:0016746">
    <property type="term" value="F:acyltransferase activity"/>
    <property type="evidence" value="ECO:0007669"/>
    <property type="project" value="UniProtKB-KW"/>
</dbReference>
<keyword evidence="3" id="KW-0808">Transferase</keyword>
<feature type="transmembrane region" description="Helical" evidence="1">
    <location>
        <begin position="190"/>
        <end position="208"/>
    </location>
</feature>
<keyword evidence="3" id="KW-0012">Acyltransferase</keyword>
<gene>
    <name evidence="3" type="ORF">ABXR19_19150</name>
</gene>
<feature type="transmembrane region" description="Helical" evidence="1">
    <location>
        <begin position="267"/>
        <end position="289"/>
    </location>
</feature>
<feature type="transmembrane region" description="Helical" evidence="1">
    <location>
        <begin position="106"/>
        <end position="123"/>
    </location>
</feature>
<feature type="transmembrane region" description="Helical" evidence="1">
    <location>
        <begin position="243"/>
        <end position="261"/>
    </location>
</feature>
<comment type="caution">
    <text evidence="3">The sequence shown here is derived from an EMBL/GenBank/DDBJ whole genome shotgun (WGS) entry which is preliminary data.</text>
</comment>
<accession>A0ABV2TQV2</accession>
<keyword evidence="1" id="KW-0472">Membrane</keyword>